<feature type="domain" description="Alpha-D-phosphohexomutase alpha/beta/alpha" evidence="11">
    <location>
        <begin position="242"/>
        <end position="339"/>
    </location>
</feature>
<evidence type="ECO:0000259" key="9">
    <source>
        <dbReference type="Pfam" id="PF02878"/>
    </source>
</evidence>
<evidence type="ECO:0000256" key="2">
    <source>
        <dbReference type="ARBA" id="ARBA00010231"/>
    </source>
</evidence>
<dbReference type="Proteomes" id="UP001149411">
    <property type="component" value="Unassembled WGS sequence"/>
</dbReference>
<dbReference type="SUPFAM" id="SSF55957">
    <property type="entry name" value="Phosphoglucomutase, C-terminal domain"/>
    <property type="match status" value="1"/>
</dbReference>
<keyword evidence="6" id="KW-0413">Isomerase</keyword>
<reference evidence="12" key="1">
    <citation type="submission" date="2022-09" db="EMBL/GenBank/DDBJ databases">
        <title>Haloadaptaus new haloarchaeum isolated from saline soil.</title>
        <authorList>
            <person name="Duran-Viseras A."/>
            <person name="Sanchez-Porro C."/>
            <person name="Ventosa A."/>
        </authorList>
    </citation>
    <scope>NUCLEOTIDE SEQUENCE</scope>
    <source>
        <strain evidence="12">F3-133</strain>
    </source>
</reference>
<sequence>MFGTSGVRGVVGEKITTDLALRIGAAVGEDADTVTVGRDTRVTGKALEDGVVAGVLSAGADAERVGIAPTPSVVRHADDTALVVTASHNPPEYNGFKPWNADGTAYDGEQRGVVEERVESGASSVDAESFGEERRFDGVLREHGDAVVDAVAEADVRVVVDGAGGAGSRITPRVLRRLGCDVVTVNCEYDGSFSARLPEPTDENLDDLKDAVVAYDAELGLAHDGDADRVAVVDSSGEYVEPDSLMALFARFEGADEVVAPVNTSTVVDEVADVRRTAVGDVNVAAELKQNGGGFGGEPSNNWIFPDETLCPDGVLASAKVCALATEEPLRRQIDALPPRFVRRGNFGVADEDKPCVMDGVGEQARDEYGDYSAVDGVRVGVDGGWFLIRPSGTEPKVRVTAEGETEERADEVYETATSLLEEAIA</sequence>
<dbReference type="PANTHER" id="PTHR43771:SF1">
    <property type="entry name" value="PHOSPHOMANNOMUTASE"/>
    <property type="match status" value="1"/>
</dbReference>
<dbReference type="Pfam" id="PF02878">
    <property type="entry name" value="PGM_PMM_I"/>
    <property type="match status" value="1"/>
</dbReference>
<evidence type="ECO:0000256" key="5">
    <source>
        <dbReference type="ARBA" id="ARBA00022842"/>
    </source>
</evidence>
<dbReference type="CDD" id="cd03087">
    <property type="entry name" value="PGM_like1"/>
    <property type="match status" value="1"/>
</dbReference>
<keyword evidence="13" id="KW-1185">Reference proteome</keyword>
<dbReference type="InterPro" id="IPR005841">
    <property type="entry name" value="Alpha-D-phosphohexomutase_SF"/>
</dbReference>
<gene>
    <name evidence="12" type="ORF">EGH25_03140</name>
</gene>
<feature type="domain" description="Alpha-D-phosphohexomutase alpha/beta/alpha" evidence="9">
    <location>
        <begin position="2"/>
        <end position="121"/>
    </location>
</feature>
<dbReference type="InterPro" id="IPR005843">
    <property type="entry name" value="A-D-PHexomutase_C"/>
</dbReference>
<evidence type="ECO:0000259" key="8">
    <source>
        <dbReference type="Pfam" id="PF00408"/>
    </source>
</evidence>
<accession>A0A9Q4GG58</accession>
<dbReference type="RefSeq" id="WP_266086136.1">
    <property type="nucleotide sequence ID" value="NZ_RKLV01000002.1"/>
</dbReference>
<evidence type="ECO:0000256" key="6">
    <source>
        <dbReference type="ARBA" id="ARBA00023235"/>
    </source>
</evidence>
<comment type="cofactor">
    <cofactor evidence="1">
        <name>Mg(2+)</name>
        <dbReference type="ChEBI" id="CHEBI:18420"/>
    </cofactor>
</comment>
<dbReference type="PRINTS" id="PR00509">
    <property type="entry name" value="PGMPMM"/>
</dbReference>
<evidence type="ECO:0000259" key="10">
    <source>
        <dbReference type="Pfam" id="PF02879"/>
    </source>
</evidence>
<proteinExistence type="inferred from homology"/>
<dbReference type="SUPFAM" id="SSF53738">
    <property type="entry name" value="Phosphoglucomutase, first 3 domains"/>
    <property type="match status" value="3"/>
</dbReference>
<evidence type="ECO:0000256" key="3">
    <source>
        <dbReference type="ARBA" id="ARBA00022553"/>
    </source>
</evidence>
<keyword evidence="5 7" id="KW-0460">Magnesium</keyword>
<dbReference type="Gene3D" id="3.40.120.10">
    <property type="entry name" value="Alpha-D-Glucose-1,6-Bisphosphate, subunit A, domain 3"/>
    <property type="match status" value="3"/>
</dbReference>
<evidence type="ECO:0000313" key="13">
    <source>
        <dbReference type="Proteomes" id="UP001149411"/>
    </source>
</evidence>
<dbReference type="Pfam" id="PF02879">
    <property type="entry name" value="PGM_PMM_II"/>
    <property type="match status" value="1"/>
</dbReference>
<dbReference type="AlphaFoldDB" id="A0A9Q4GG58"/>
<dbReference type="GO" id="GO:0005975">
    <property type="term" value="P:carbohydrate metabolic process"/>
    <property type="evidence" value="ECO:0007669"/>
    <property type="project" value="InterPro"/>
</dbReference>
<dbReference type="InterPro" id="IPR005846">
    <property type="entry name" value="A-D-PHexomutase_a/b/a-III"/>
</dbReference>
<dbReference type="InterPro" id="IPR024086">
    <property type="entry name" value="GlmM_arc-type"/>
</dbReference>
<name>A0A9Q4GG58_9EURY</name>
<dbReference type="InterPro" id="IPR005844">
    <property type="entry name" value="A-D-PHexomutase_a/b/a-I"/>
</dbReference>
<evidence type="ECO:0000259" key="11">
    <source>
        <dbReference type="Pfam" id="PF02880"/>
    </source>
</evidence>
<dbReference type="InterPro" id="IPR016066">
    <property type="entry name" value="A-D-PHexomutase_CS"/>
</dbReference>
<dbReference type="EMBL" id="RKLV01000002">
    <property type="protein sequence ID" value="MCX2818347.1"/>
    <property type="molecule type" value="Genomic_DNA"/>
</dbReference>
<dbReference type="InterPro" id="IPR016055">
    <property type="entry name" value="A-D-PHexomutase_a/b/a-I/II/III"/>
</dbReference>
<dbReference type="GO" id="GO:0008966">
    <property type="term" value="F:phosphoglucosamine mutase activity"/>
    <property type="evidence" value="ECO:0007669"/>
    <property type="project" value="InterPro"/>
</dbReference>
<evidence type="ECO:0000256" key="4">
    <source>
        <dbReference type="ARBA" id="ARBA00022723"/>
    </source>
</evidence>
<dbReference type="Pfam" id="PF00408">
    <property type="entry name" value="PGM_PMM_IV"/>
    <property type="match status" value="1"/>
</dbReference>
<comment type="similarity">
    <text evidence="2 7">Belongs to the phosphohexose mutase family.</text>
</comment>
<keyword evidence="3" id="KW-0597">Phosphoprotein</keyword>
<organism evidence="12 13">
    <name type="scientific">Halorutilus salinus</name>
    <dbReference type="NCBI Taxonomy" id="2487751"/>
    <lineage>
        <taxon>Archaea</taxon>
        <taxon>Methanobacteriati</taxon>
        <taxon>Methanobacteriota</taxon>
        <taxon>Stenosarchaea group</taxon>
        <taxon>Halobacteria</taxon>
        <taxon>Halorutilales</taxon>
        <taxon>Halorutilaceae</taxon>
        <taxon>Halorutilus</taxon>
    </lineage>
</organism>
<dbReference type="InterPro" id="IPR005845">
    <property type="entry name" value="A-D-PHexomutase_a/b/a-II"/>
</dbReference>
<keyword evidence="4 7" id="KW-0479">Metal-binding</keyword>
<feature type="domain" description="Alpha-D-phosphohexomutase alpha/beta/alpha" evidence="10">
    <location>
        <begin position="149"/>
        <end position="237"/>
    </location>
</feature>
<protein>
    <submittedName>
        <fullName evidence="12">Phosphopentomutase/phosphoglucosamine mutase</fullName>
    </submittedName>
</protein>
<evidence type="ECO:0000256" key="7">
    <source>
        <dbReference type="RuleBase" id="RU004326"/>
    </source>
</evidence>
<dbReference type="Gene3D" id="3.30.310.50">
    <property type="entry name" value="Alpha-D-phosphohexomutase, C-terminal domain"/>
    <property type="match status" value="1"/>
</dbReference>
<dbReference type="PANTHER" id="PTHR43771">
    <property type="entry name" value="PHOSPHOMANNOMUTASE"/>
    <property type="match status" value="1"/>
</dbReference>
<dbReference type="PROSITE" id="PS00710">
    <property type="entry name" value="PGM_PMM"/>
    <property type="match status" value="1"/>
</dbReference>
<dbReference type="Pfam" id="PF02880">
    <property type="entry name" value="PGM_PMM_III"/>
    <property type="match status" value="1"/>
</dbReference>
<comment type="caution">
    <text evidence="12">The sequence shown here is derived from an EMBL/GenBank/DDBJ whole genome shotgun (WGS) entry which is preliminary data.</text>
</comment>
<evidence type="ECO:0000313" key="12">
    <source>
        <dbReference type="EMBL" id="MCX2818347.1"/>
    </source>
</evidence>
<dbReference type="GO" id="GO:0000287">
    <property type="term" value="F:magnesium ion binding"/>
    <property type="evidence" value="ECO:0007669"/>
    <property type="project" value="InterPro"/>
</dbReference>
<feature type="domain" description="Alpha-D-phosphohexomutase C-terminal" evidence="8">
    <location>
        <begin position="374"/>
        <end position="413"/>
    </location>
</feature>
<dbReference type="InterPro" id="IPR036900">
    <property type="entry name" value="A-D-PHexomutase_C_sf"/>
</dbReference>
<evidence type="ECO:0000256" key="1">
    <source>
        <dbReference type="ARBA" id="ARBA00001946"/>
    </source>
</evidence>